<sequence length="312" mass="33135">MRSPFLLALAATSVLAVQVTTVYNFTSGDVDIENSELRPNGHLLLTTFYEGHLYTLNPHTENPQAELVAALPGATGLCGITTIAYEKYAVVGGVRGTYHYDNETVYTVDFSQDATNPVIEKVAHLPTAIMLNGMAAMPKNPHIVLIGDAIRGLLFRVDTTTGVSSIAIQDPQLNATSTSSLPIGVNGLKVTGNYVHFTNSARNTYGRIHVSDDGETFGEVEIIASLNSTVNDWDDFIIDSDGIAYVAQPVDGIARIFLNGTHSVYAGGDGSGIDGPSSVQIASDGYAYVTQGGGSVVKFQLPRNTTLAEGEF</sequence>
<feature type="chain" id="PRO_5041910580" description="SMP-30/Gluconolactonase/LRE-like region domain-containing protein" evidence="1">
    <location>
        <begin position="17"/>
        <end position="312"/>
    </location>
</feature>
<dbReference type="InterPro" id="IPR011042">
    <property type="entry name" value="6-blade_b-propeller_TolB-like"/>
</dbReference>
<keyword evidence="1" id="KW-0732">Signal</keyword>
<evidence type="ECO:0000313" key="2">
    <source>
        <dbReference type="EMBL" id="KAJ5709174.1"/>
    </source>
</evidence>
<dbReference type="InterPro" id="IPR052998">
    <property type="entry name" value="Hetero-Diels-Alderase-like"/>
</dbReference>
<organism evidence="2 3">
    <name type="scientific">Penicillium malachiteum</name>
    <dbReference type="NCBI Taxonomy" id="1324776"/>
    <lineage>
        <taxon>Eukaryota</taxon>
        <taxon>Fungi</taxon>
        <taxon>Dikarya</taxon>
        <taxon>Ascomycota</taxon>
        <taxon>Pezizomycotina</taxon>
        <taxon>Eurotiomycetes</taxon>
        <taxon>Eurotiomycetidae</taxon>
        <taxon>Eurotiales</taxon>
        <taxon>Aspergillaceae</taxon>
        <taxon>Penicillium</taxon>
    </lineage>
</organism>
<protein>
    <recommendedName>
        <fullName evidence="4">SMP-30/Gluconolactonase/LRE-like region domain-containing protein</fullName>
    </recommendedName>
</protein>
<comment type="caution">
    <text evidence="2">The sequence shown here is derived from an EMBL/GenBank/DDBJ whole genome shotgun (WGS) entry which is preliminary data.</text>
</comment>
<reference evidence="2" key="2">
    <citation type="submission" date="2023-01" db="EMBL/GenBank/DDBJ databases">
        <authorList>
            <person name="Petersen C."/>
        </authorList>
    </citation>
    <scope>NUCLEOTIDE SEQUENCE</scope>
    <source>
        <strain evidence="2">IBT 17514</strain>
    </source>
</reference>
<feature type="signal peptide" evidence="1">
    <location>
        <begin position="1"/>
        <end position="16"/>
    </location>
</feature>
<proteinExistence type="predicted"/>
<evidence type="ECO:0008006" key="4">
    <source>
        <dbReference type="Google" id="ProtNLM"/>
    </source>
</evidence>
<reference evidence="2" key="1">
    <citation type="journal article" date="2023" name="IMA Fungus">
        <title>Comparative genomic study of the Penicillium genus elucidates a diverse pangenome and 15 lateral gene transfer events.</title>
        <authorList>
            <person name="Petersen C."/>
            <person name="Sorensen T."/>
            <person name="Nielsen M.R."/>
            <person name="Sondergaard T.E."/>
            <person name="Sorensen J.L."/>
            <person name="Fitzpatrick D.A."/>
            <person name="Frisvad J.C."/>
            <person name="Nielsen K.L."/>
        </authorList>
    </citation>
    <scope>NUCLEOTIDE SEQUENCE</scope>
    <source>
        <strain evidence="2">IBT 17514</strain>
    </source>
</reference>
<dbReference type="PANTHER" id="PTHR42060:SF1">
    <property type="entry name" value="NHL REPEAT-CONTAINING PROTEIN"/>
    <property type="match status" value="1"/>
</dbReference>
<dbReference type="Proteomes" id="UP001215712">
    <property type="component" value="Unassembled WGS sequence"/>
</dbReference>
<name>A0AAD6HCV4_9EURO</name>
<evidence type="ECO:0000313" key="3">
    <source>
        <dbReference type="Proteomes" id="UP001215712"/>
    </source>
</evidence>
<accession>A0AAD6HCV4</accession>
<dbReference type="Gene3D" id="2.120.10.30">
    <property type="entry name" value="TolB, C-terminal domain"/>
    <property type="match status" value="1"/>
</dbReference>
<evidence type="ECO:0000256" key="1">
    <source>
        <dbReference type="SAM" id="SignalP"/>
    </source>
</evidence>
<dbReference type="SUPFAM" id="SSF63829">
    <property type="entry name" value="Calcium-dependent phosphotriesterase"/>
    <property type="match status" value="1"/>
</dbReference>
<dbReference type="AlphaFoldDB" id="A0AAD6HCV4"/>
<gene>
    <name evidence="2" type="ORF">N7493_010508</name>
</gene>
<dbReference type="PANTHER" id="PTHR42060">
    <property type="entry name" value="NHL REPEAT-CONTAINING PROTEIN-RELATED"/>
    <property type="match status" value="1"/>
</dbReference>
<keyword evidence="3" id="KW-1185">Reference proteome</keyword>
<dbReference type="EMBL" id="JAQJAN010000019">
    <property type="protein sequence ID" value="KAJ5709174.1"/>
    <property type="molecule type" value="Genomic_DNA"/>
</dbReference>